<gene>
    <name evidence="9" type="ORF">Ae201684_005935</name>
</gene>
<dbReference type="AlphaFoldDB" id="A0A6G0XD55"/>
<evidence type="ECO:0000259" key="8">
    <source>
        <dbReference type="Pfam" id="PF01494"/>
    </source>
</evidence>
<comment type="caution">
    <text evidence="9">The sequence shown here is derived from an EMBL/GenBank/DDBJ whole genome shotgun (WGS) entry which is preliminary data.</text>
</comment>
<dbReference type="PRINTS" id="PR00420">
    <property type="entry name" value="RNGMNOXGNASE"/>
</dbReference>
<sequence>MAKYIVVGGGPVGCLAALQLAKNGHQVTVYEGRSEIPNDPEQSYPIGVNPRGLHAIASAAPEVTARIRNDARVIDSIEIFAGQKLVAKLPSGLTYGTSRGNVNLFLWEACSKQPEKITLVKNHRLHSMDFTAKTLTFDVVEDGNVAQQVTVDASDSRIVGADGVHSAVRRSMEAADPTFKVTVTPWVNQYRVLFGGIGQLNDDMDVGINYLFSSGYFAATIDNSGQLQWTLSTMVRSADPPSSLSQVVKETEATPENIDKLKRWIETIAPRFLPLVPDDEWAKYFTRRSYSGAVVECSRFNHGEWIVLLGDAAHALLPPTAEGINSGLDDALVLGECTAQGVDGSFERYNTTRYPDIQAILVYAKHLNQAPSFAGERIARILFRMIESSSNDSIAKSLFGPLSENRWPYRKIVESWQWRRAVWLNLSRVLAYPLAAIGTIVMLPASCFKAAKSTKAKEV</sequence>
<dbReference type="EMBL" id="VJMJ01000079">
    <property type="protein sequence ID" value="KAF0737939.1"/>
    <property type="molecule type" value="Genomic_DNA"/>
</dbReference>
<protein>
    <recommendedName>
        <fullName evidence="8">FAD-binding domain-containing protein</fullName>
    </recommendedName>
</protein>
<dbReference type="GO" id="GO:0004502">
    <property type="term" value="F:kynurenine 3-monooxygenase activity"/>
    <property type="evidence" value="ECO:0007669"/>
    <property type="project" value="TreeGrafter"/>
</dbReference>
<dbReference type="GO" id="GO:0071949">
    <property type="term" value="F:FAD binding"/>
    <property type="evidence" value="ECO:0007669"/>
    <property type="project" value="InterPro"/>
</dbReference>
<keyword evidence="7" id="KW-0812">Transmembrane</keyword>
<dbReference type="PANTHER" id="PTHR46028">
    <property type="entry name" value="KYNURENINE 3-MONOOXYGENASE"/>
    <property type="match status" value="1"/>
</dbReference>
<evidence type="ECO:0000313" key="9">
    <source>
        <dbReference type="EMBL" id="KAF0737939.1"/>
    </source>
</evidence>
<name>A0A6G0XD55_9STRA</name>
<keyword evidence="4" id="KW-0521">NADP</keyword>
<reference evidence="9 10" key="1">
    <citation type="submission" date="2019-07" db="EMBL/GenBank/DDBJ databases">
        <title>Genomics analysis of Aphanomyces spp. identifies a new class of oomycete effector associated with host adaptation.</title>
        <authorList>
            <person name="Gaulin E."/>
        </authorList>
    </citation>
    <scope>NUCLEOTIDE SEQUENCE [LARGE SCALE GENOMIC DNA]</scope>
    <source>
        <strain evidence="9 10">ATCC 201684</strain>
    </source>
</reference>
<dbReference type="Proteomes" id="UP000481153">
    <property type="component" value="Unassembled WGS sequence"/>
</dbReference>
<dbReference type="Pfam" id="PF01494">
    <property type="entry name" value="FAD_binding_3"/>
    <property type="match status" value="1"/>
</dbReference>
<keyword evidence="7" id="KW-0472">Membrane</keyword>
<feature type="transmembrane region" description="Helical" evidence="7">
    <location>
        <begin position="429"/>
        <end position="448"/>
    </location>
</feature>
<comment type="cofactor">
    <cofactor evidence="1">
        <name>FAD</name>
        <dbReference type="ChEBI" id="CHEBI:57692"/>
    </cofactor>
</comment>
<dbReference type="SUPFAM" id="SSF51905">
    <property type="entry name" value="FAD/NAD(P)-binding domain"/>
    <property type="match status" value="1"/>
</dbReference>
<keyword evidence="5" id="KW-0560">Oxidoreductase</keyword>
<evidence type="ECO:0000256" key="5">
    <source>
        <dbReference type="ARBA" id="ARBA00023002"/>
    </source>
</evidence>
<keyword evidence="2" id="KW-0285">Flavoprotein</keyword>
<accession>A0A6G0XD55</accession>
<evidence type="ECO:0000313" key="10">
    <source>
        <dbReference type="Proteomes" id="UP000481153"/>
    </source>
</evidence>
<keyword evidence="10" id="KW-1185">Reference proteome</keyword>
<dbReference type="InterPro" id="IPR002938">
    <property type="entry name" value="FAD-bd"/>
</dbReference>
<keyword evidence="6" id="KW-0503">Monooxygenase</keyword>
<evidence type="ECO:0000256" key="3">
    <source>
        <dbReference type="ARBA" id="ARBA00022827"/>
    </source>
</evidence>
<evidence type="ECO:0000256" key="4">
    <source>
        <dbReference type="ARBA" id="ARBA00022857"/>
    </source>
</evidence>
<evidence type="ECO:0000256" key="2">
    <source>
        <dbReference type="ARBA" id="ARBA00022630"/>
    </source>
</evidence>
<evidence type="ECO:0000256" key="6">
    <source>
        <dbReference type="ARBA" id="ARBA00023033"/>
    </source>
</evidence>
<dbReference type="GO" id="GO:0070189">
    <property type="term" value="P:kynurenine metabolic process"/>
    <property type="evidence" value="ECO:0007669"/>
    <property type="project" value="TreeGrafter"/>
</dbReference>
<dbReference type="PANTHER" id="PTHR46028:SF2">
    <property type="entry name" value="KYNURENINE 3-MONOOXYGENASE"/>
    <property type="match status" value="1"/>
</dbReference>
<keyword evidence="7" id="KW-1133">Transmembrane helix</keyword>
<dbReference type="Gene3D" id="3.50.50.60">
    <property type="entry name" value="FAD/NAD(P)-binding domain"/>
    <property type="match status" value="1"/>
</dbReference>
<dbReference type="VEuPathDB" id="FungiDB:AeMF1_021103"/>
<dbReference type="InterPro" id="IPR036188">
    <property type="entry name" value="FAD/NAD-bd_sf"/>
</dbReference>
<organism evidence="9 10">
    <name type="scientific">Aphanomyces euteiches</name>
    <dbReference type="NCBI Taxonomy" id="100861"/>
    <lineage>
        <taxon>Eukaryota</taxon>
        <taxon>Sar</taxon>
        <taxon>Stramenopiles</taxon>
        <taxon>Oomycota</taxon>
        <taxon>Saprolegniomycetes</taxon>
        <taxon>Saprolegniales</taxon>
        <taxon>Verrucalvaceae</taxon>
        <taxon>Aphanomyces</taxon>
    </lineage>
</organism>
<keyword evidence="3" id="KW-0274">FAD</keyword>
<feature type="domain" description="FAD-binding" evidence="8">
    <location>
        <begin position="5"/>
        <end position="341"/>
    </location>
</feature>
<evidence type="ECO:0000256" key="1">
    <source>
        <dbReference type="ARBA" id="ARBA00001974"/>
    </source>
</evidence>
<evidence type="ECO:0000256" key="7">
    <source>
        <dbReference type="SAM" id="Phobius"/>
    </source>
</evidence>
<proteinExistence type="predicted"/>